<dbReference type="GO" id="GO:0009253">
    <property type="term" value="P:peptidoglycan catabolic process"/>
    <property type="evidence" value="ECO:0007669"/>
    <property type="project" value="InterPro"/>
</dbReference>
<evidence type="ECO:0000256" key="2">
    <source>
        <dbReference type="ARBA" id="ARBA00011901"/>
    </source>
</evidence>
<evidence type="ECO:0000313" key="10">
    <source>
        <dbReference type="Proteomes" id="UP000265497"/>
    </source>
</evidence>
<feature type="region of interest" description="Disordered" evidence="4">
    <location>
        <begin position="265"/>
        <end position="309"/>
    </location>
</feature>
<dbReference type="Gene3D" id="3.40.630.40">
    <property type="entry name" value="Zn-dependent exopeptidases"/>
    <property type="match status" value="1"/>
</dbReference>
<evidence type="ECO:0000256" key="3">
    <source>
        <dbReference type="ARBA" id="ARBA00022801"/>
    </source>
</evidence>
<keyword evidence="5" id="KW-0732">Signal</keyword>
<sequence length="398" mass="44280">MKNILLFLALLVSNLIFSQKTPTFNVVLDAGHGGKDPGKIGKGKIYEKDVALNIVLEVGKILEQHSDIQVIYTRKKDVFVDLYERGAIANRAKADLFVSVHCNAHHTQAAGSETFVLGLSANDRNMEVAKTENAVIYLEDNYKTKYAAYNINSPESFIGLSIMQEEFLEQSIQLAKYVQDNFTNVMQRNNRGVKQAPFIVLHQTYMPSILVETGFLSNNDELKFLASKKGQTDFAENIADAILSYKTWVQSRSSHIVPENFIEETPAKSSEKKASSPKKTNNIKKTAKTTSKSSNTTKKNNSTTQKKGNIKKSKVVYKIQLSSSAKKIEAKPYNFKKLSPISSVKCGNLYCYLYGAASKRSEANVLLANAKKVGYKDAYIIAYLDGKPVQLSVAEKNE</sequence>
<dbReference type="FunFam" id="3.40.630.40:FF:000005">
    <property type="entry name" value="N-acetylmuramoyl-L-alanine amidase (AmiA)"/>
    <property type="match status" value="1"/>
</dbReference>
<dbReference type="GO" id="GO:0008745">
    <property type="term" value="F:N-acetylmuramoyl-L-alanine amidase activity"/>
    <property type="evidence" value="ECO:0007669"/>
    <property type="project" value="UniProtKB-EC"/>
</dbReference>
<dbReference type="CDD" id="cd02696">
    <property type="entry name" value="MurNAc-LAA"/>
    <property type="match status" value="1"/>
</dbReference>
<dbReference type="PANTHER" id="PTHR30404">
    <property type="entry name" value="N-ACETYLMURAMOYL-L-ALANINE AMIDASE"/>
    <property type="match status" value="1"/>
</dbReference>
<proteinExistence type="predicted"/>
<feature type="chain" id="PRO_5033715202" description="N-acetylmuramoyl-L-alanine amidase" evidence="5">
    <location>
        <begin position="19"/>
        <end position="398"/>
    </location>
</feature>
<keyword evidence="3 7" id="KW-0378">Hydrolase</keyword>
<feature type="compositionally biased region" description="Basic and acidic residues" evidence="4">
    <location>
        <begin position="265"/>
        <end position="274"/>
    </location>
</feature>
<evidence type="ECO:0000256" key="5">
    <source>
        <dbReference type="SAM" id="SignalP"/>
    </source>
</evidence>
<dbReference type="Pfam" id="PF01520">
    <property type="entry name" value="Amidase_3"/>
    <property type="match status" value="1"/>
</dbReference>
<dbReference type="AlphaFoldDB" id="A0A0B7I956"/>
<reference evidence="8 10" key="2">
    <citation type="submission" date="2017-08" db="EMBL/GenBank/DDBJ databases">
        <title>Capnocytophaga canis 17-158 assembly.</title>
        <authorList>
            <person name="Gulvik C.A."/>
        </authorList>
    </citation>
    <scope>NUCLEOTIDE SEQUENCE [LARGE SCALE GENOMIC DNA]</scope>
    <source>
        <strain evidence="8 10">17-158</strain>
    </source>
</reference>
<evidence type="ECO:0000259" key="6">
    <source>
        <dbReference type="SMART" id="SM00646"/>
    </source>
</evidence>
<evidence type="ECO:0000256" key="4">
    <source>
        <dbReference type="SAM" id="MobiDB-lite"/>
    </source>
</evidence>
<accession>A0A0B7I956</accession>
<dbReference type="EMBL" id="NSDI01000005">
    <property type="protein sequence ID" value="RIY36585.1"/>
    <property type="molecule type" value="Genomic_DNA"/>
</dbReference>
<feature type="signal peptide" evidence="5">
    <location>
        <begin position="1"/>
        <end position="18"/>
    </location>
</feature>
<dbReference type="Proteomes" id="UP000265497">
    <property type="component" value="Unassembled WGS sequence"/>
</dbReference>
<dbReference type="Proteomes" id="UP000045051">
    <property type="component" value="Unassembled WGS sequence"/>
</dbReference>
<dbReference type="EMBL" id="CDOI01000148">
    <property type="protein sequence ID" value="CEN46597.1"/>
    <property type="molecule type" value="Genomic_DNA"/>
</dbReference>
<keyword evidence="9" id="KW-1185">Reference proteome</keyword>
<name>A0A0B7I956_9FLAO</name>
<evidence type="ECO:0000256" key="1">
    <source>
        <dbReference type="ARBA" id="ARBA00001561"/>
    </source>
</evidence>
<dbReference type="GO" id="GO:0030288">
    <property type="term" value="C:outer membrane-bounded periplasmic space"/>
    <property type="evidence" value="ECO:0007669"/>
    <property type="project" value="TreeGrafter"/>
</dbReference>
<evidence type="ECO:0000313" key="7">
    <source>
        <dbReference type="EMBL" id="CEN46597.1"/>
    </source>
</evidence>
<dbReference type="InterPro" id="IPR050695">
    <property type="entry name" value="N-acetylmuramoyl_amidase_3"/>
</dbReference>
<evidence type="ECO:0000313" key="9">
    <source>
        <dbReference type="Proteomes" id="UP000045051"/>
    </source>
</evidence>
<protein>
    <recommendedName>
        <fullName evidence="2">N-acetylmuramoyl-L-alanine amidase</fullName>
        <ecNumber evidence="2">3.5.1.28</ecNumber>
    </recommendedName>
</protein>
<dbReference type="EC" id="3.5.1.28" evidence="2"/>
<dbReference type="SUPFAM" id="SSF53187">
    <property type="entry name" value="Zn-dependent exopeptidases"/>
    <property type="match status" value="1"/>
</dbReference>
<dbReference type="RefSeq" id="WP_042344367.1">
    <property type="nucleotide sequence ID" value="NZ_CDOI01000148.1"/>
</dbReference>
<dbReference type="InterPro" id="IPR002508">
    <property type="entry name" value="MurNAc-LAA_cat"/>
</dbReference>
<comment type="catalytic activity">
    <reaction evidence="1">
        <text>Hydrolyzes the link between N-acetylmuramoyl residues and L-amino acid residues in certain cell-wall glycopeptides.</text>
        <dbReference type="EC" id="3.5.1.28"/>
    </reaction>
</comment>
<feature type="compositionally biased region" description="Low complexity" evidence="4">
    <location>
        <begin position="288"/>
        <end position="307"/>
    </location>
</feature>
<dbReference type="SMART" id="SM00646">
    <property type="entry name" value="Ami_3"/>
    <property type="match status" value="1"/>
</dbReference>
<reference evidence="7 9" key="1">
    <citation type="submission" date="2015-01" db="EMBL/GenBank/DDBJ databases">
        <authorList>
            <person name="Xiang T."/>
            <person name="Song Y."/>
            <person name="Huang L."/>
            <person name="Wang B."/>
            <person name="Wu P."/>
        </authorList>
    </citation>
    <scope>NUCLEOTIDE SEQUENCE [LARGE SCALE GENOMIC DNA]</scope>
    <source>
        <strain evidence="7 9">CcD38</strain>
    </source>
</reference>
<feature type="domain" description="MurNAc-LAA" evidence="6">
    <location>
        <begin position="86"/>
        <end position="243"/>
    </location>
</feature>
<evidence type="ECO:0000313" key="8">
    <source>
        <dbReference type="EMBL" id="RIY36585.1"/>
    </source>
</evidence>
<gene>
    <name evidence="7" type="ORF">CCAND38_370029</name>
    <name evidence="8" type="ORF">CKY20_06505</name>
</gene>
<organism evidence="7 9">
    <name type="scientific">Capnocytophaga canis</name>
    <dbReference type="NCBI Taxonomy" id="1848903"/>
    <lineage>
        <taxon>Bacteria</taxon>
        <taxon>Pseudomonadati</taxon>
        <taxon>Bacteroidota</taxon>
        <taxon>Flavobacteriia</taxon>
        <taxon>Flavobacteriales</taxon>
        <taxon>Flavobacteriaceae</taxon>
        <taxon>Capnocytophaga</taxon>
    </lineage>
</organism>
<dbReference type="PANTHER" id="PTHR30404:SF0">
    <property type="entry name" value="N-ACETYLMURAMOYL-L-ALANINE AMIDASE AMIC"/>
    <property type="match status" value="1"/>
</dbReference>
<dbReference type="GeneID" id="97263590"/>